<dbReference type="PANTHER" id="PTHR12304">
    <property type="entry name" value="INOSINE-URIDINE PREFERRING NUCLEOSIDE HYDROLASE"/>
    <property type="match status" value="1"/>
</dbReference>
<dbReference type="Proteomes" id="UP000774130">
    <property type="component" value="Unassembled WGS sequence"/>
</dbReference>
<dbReference type="Pfam" id="PF01156">
    <property type="entry name" value="IU_nuc_hydro"/>
    <property type="match status" value="1"/>
</dbReference>
<feature type="domain" description="Inosine/uridine-preferring nucleoside hydrolase" evidence="1">
    <location>
        <begin position="4"/>
        <end position="261"/>
    </location>
</feature>
<dbReference type="InterPro" id="IPR023186">
    <property type="entry name" value="IUNH"/>
</dbReference>
<evidence type="ECO:0000259" key="1">
    <source>
        <dbReference type="Pfam" id="PF01156"/>
    </source>
</evidence>
<evidence type="ECO:0000313" key="3">
    <source>
        <dbReference type="Proteomes" id="UP000774130"/>
    </source>
</evidence>
<dbReference type="PANTHER" id="PTHR12304:SF4">
    <property type="entry name" value="URIDINE NUCLEOSIDASE"/>
    <property type="match status" value="1"/>
</dbReference>
<dbReference type="EMBL" id="JAHUZB010000005">
    <property type="protein sequence ID" value="MBV7391624.1"/>
    <property type="molecule type" value="Genomic_DNA"/>
</dbReference>
<sequence length="293" mass="32484">MKKIILDCDNTFGMDQKDVDDGLTILYLLGQKNLKLLGVTLSHGNGSYAEVLSATQNFIQLLELKIDIYPGHQQIEKNQAAQFLVDSVNHSPNEVTILAIGALTNLAQAATIDPTFFSKVKEIVLMGGITQDLIIYGHQVNELNFSVDAKSTDVVLHAKTPLTIMNGHMTAGAFFSLTEKNQLLEEIAPYTSQAAQKWLADTISSWVSVNQHFTGVAGFCNWDMTTAIYLNHPELFSTESYYLAENLTELTKGKLTFAEHSDYPIVMPAKILDLKRFNQLMIRGIVKGLKKEG</sequence>
<comment type="caution">
    <text evidence="2">The sequence shown here is derived from an EMBL/GenBank/DDBJ whole genome shotgun (WGS) entry which is preliminary data.</text>
</comment>
<dbReference type="GO" id="GO:0016787">
    <property type="term" value="F:hydrolase activity"/>
    <property type="evidence" value="ECO:0007669"/>
    <property type="project" value="UniProtKB-KW"/>
</dbReference>
<keyword evidence="2" id="KW-0378">Hydrolase</keyword>
<organism evidence="2 3">
    <name type="scientific">Enterococcus alishanensis</name>
    <dbReference type="NCBI Taxonomy" id="1303817"/>
    <lineage>
        <taxon>Bacteria</taxon>
        <taxon>Bacillati</taxon>
        <taxon>Bacillota</taxon>
        <taxon>Bacilli</taxon>
        <taxon>Lactobacillales</taxon>
        <taxon>Enterococcaceae</taxon>
        <taxon>Enterococcus</taxon>
    </lineage>
</organism>
<keyword evidence="3" id="KW-1185">Reference proteome</keyword>
<dbReference type="RefSeq" id="WP_218326834.1">
    <property type="nucleotide sequence ID" value="NZ_JAHUZB010000005.1"/>
</dbReference>
<dbReference type="InterPro" id="IPR001910">
    <property type="entry name" value="Inosine/uridine_hydrolase_dom"/>
</dbReference>
<protein>
    <submittedName>
        <fullName evidence="2">Nucleoside hydrolase</fullName>
    </submittedName>
</protein>
<accession>A0ABS6TFB2</accession>
<evidence type="ECO:0000313" key="2">
    <source>
        <dbReference type="EMBL" id="MBV7391624.1"/>
    </source>
</evidence>
<gene>
    <name evidence="2" type="ORF">KUA55_13120</name>
</gene>
<name>A0ABS6TFB2_9ENTE</name>
<reference evidence="2 3" key="1">
    <citation type="submission" date="2021-06" db="EMBL/GenBank/DDBJ databases">
        <title>Enterococcus alishanensis sp. nov., a novel lactic acid bacterium isolated from fresh coffee beans.</title>
        <authorList>
            <person name="Chen Y.-S."/>
        </authorList>
    </citation>
    <scope>NUCLEOTIDE SEQUENCE [LARGE SCALE GENOMIC DNA]</scope>
    <source>
        <strain evidence="2 3">ALS3</strain>
    </source>
</reference>
<proteinExistence type="predicted"/>